<evidence type="ECO:0000256" key="2">
    <source>
        <dbReference type="ARBA" id="ARBA00022801"/>
    </source>
</evidence>
<dbReference type="SUPFAM" id="SSF75005">
    <property type="entry name" value="Arabinanase/levansucrase/invertase"/>
    <property type="match status" value="1"/>
</dbReference>
<dbReference type="EMBL" id="JALBGC010000007">
    <property type="protein sequence ID" value="MCI1189972.1"/>
    <property type="molecule type" value="Genomic_DNA"/>
</dbReference>
<evidence type="ECO:0000313" key="8">
    <source>
        <dbReference type="EMBL" id="MCI1189972.1"/>
    </source>
</evidence>
<dbReference type="Gene3D" id="2.115.10.20">
    <property type="entry name" value="Glycosyl hydrolase domain, family 43"/>
    <property type="match status" value="1"/>
</dbReference>
<dbReference type="CDD" id="cd09001">
    <property type="entry name" value="GH43_FsAxh1-like"/>
    <property type="match status" value="1"/>
</dbReference>
<keyword evidence="2 6" id="KW-0378">Hydrolase</keyword>
<dbReference type="InterPro" id="IPR023296">
    <property type="entry name" value="Glyco_hydro_beta-prop_sf"/>
</dbReference>
<dbReference type="GO" id="GO:0004553">
    <property type="term" value="F:hydrolase activity, hydrolyzing O-glycosyl compounds"/>
    <property type="evidence" value="ECO:0007669"/>
    <property type="project" value="InterPro"/>
</dbReference>
<dbReference type="Pfam" id="PF04616">
    <property type="entry name" value="Glyco_hydro_43"/>
    <property type="match status" value="1"/>
</dbReference>
<comment type="similarity">
    <text evidence="1 6">Belongs to the glycosyl hydrolase 43 family.</text>
</comment>
<evidence type="ECO:0000256" key="3">
    <source>
        <dbReference type="ARBA" id="ARBA00023295"/>
    </source>
</evidence>
<dbReference type="Proteomes" id="UP001139193">
    <property type="component" value="Unassembled WGS sequence"/>
</dbReference>
<feature type="domain" description="Beta-xylosidase C-terminal Concanavalin A-like" evidence="7">
    <location>
        <begin position="389"/>
        <end position="586"/>
    </location>
</feature>
<dbReference type="SUPFAM" id="SSF49899">
    <property type="entry name" value="Concanavalin A-like lectins/glucanases"/>
    <property type="match status" value="1"/>
</dbReference>
<name>A0A9X1VJI9_9BACT</name>
<dbReference type="InterPro" id="IPR013320">
    <property type="entry name" value="ConA-like_dom_sf"/>
</dbReference>
<proteinExistence type="inferred from homology"/>
<dbReference type="PANTHER" id="PTHR42812:SF12">
    <property type="entry name" value="BETA-XYLOSIDASE-RELATED"/>
    <property type="match status" value="1"/>
</dbReference>
<reference evidence="8" key="1">
    <citation type="submission" date="2022-03" db="EMBL/GenBank/DDBJ databases">
        <title>Bacterial whole genome sequence for Hymenobacter sp. DH14.</title>
        <authorList>
            <person name="Le V."/>
        </authorList>
    </citation>
    <scope>NUCLEOTIDE SEQUENCE</scope>
    <source>
        <strain evidence="8">DH14</strain>
    </source>
</reference>
<organism evidence="8 9">
    <name type="scientific">Hymenobacter cyanobacteriorum</name>
    <dbReference type="NCBI Taxonomy" id="2926463"/>
    <lineage>
        <taxon>Bacteria</taxon>
        <taxon>Pseudomonadati</taxon>
        <taxon>Bacteroidota</taxon>
        <taxon>Cytophagia</taxon>
        <taxon>Cytophagales</taxon>
        <taxon>Hymenobacteraceae</taxon>
        <taxon>Hymenobacter</taxon>
    </lineage>
</organism>
<dbReference type="InterPro" id="IPR051795">
    <property type="entry name" value="Glycosyl_Hydrlase_43"/>
</dbReference>
<evidence type="ECO:0000256" key="5">
    <source>
        <dbReference type="PIRSR" id="PIRSR606710-2"/>
    </source>
</evidence>
<keyword evidence="3 6" id="KW-0326">Glycosidase</keyword>
<protein>
    <submittedName>
        <fullName evidence="8">Glycoside hydrolase 43 family protein</fullName>
    </submittedName>
</protein>
<evidence type="ECO:0000256" key="6">
    <source>
        <dbReference type="RuleBase" id="RU361187"/>
    </source>
</evidence>
<dbReference type="AlphaFoldDB" id="A0A9X1VJI9"/>
<evidence type="ECO:0000256" key="1">
    <source>
        <dbReference type="ARBA" id="ARBA00009865"/>
    </source>
</evidence>
<dbReference type="InterPro" id="IPR041542">
    <property type="entry name" value="GH43_C2"/>
</dbReference>
<feature type="active site" description="Proton donor" evidence="4">
    <location>
        <position position="259"/>
    </location>
</feature>
<evidence type="ECO:0000259" key="7">
    <source>
        <dbReference type="Pfam" id="PF17851"/>
    </source>
</evidence>
<dbReference type="Gene3D" id="2.60.120.200">
    <property type="match status" value="1"/>
</dbReference>
<dbReference type="InterPro" id="IPR006710">
    <property type="entry name" value="Glyco_hydro_43"/>
</dbReference>
<dbReference type="PANTHER" id="PTHR42812">
    <property type="entry name" value="BETA-XYLOSIDASE"/>
    <property type="match status" value="1"/>
</dbReference>
<gene>
    <name evidence="8" type="ORF">MON38_21315</name>
</gene>
<evidence type="ECO:0000256" key="4">
    <source>
        <dbReference type="PIRSR" id="PIRSR606710-1"/>
    </source>
</evidence>
<dbReference type="Pfam" id="PF17851">
    <property type="entry name" value="GH43_C2"/>
    <property type="match status" value="1"/>
</dbReference>
<comment type="caution">
    <text evidence="8">The sequence shown here is derived from an EMBL/GenBank/DDBJ whole genome shotgun (WGS) entry which is preliminary data.</text>
</comment>
<feature type="site" description="Important for catalytic activity, responsible for pKa modulation of the active site Glu and correct orientation of both the proton donor and substrate" evidence="5">
    <location>
        <position position="201"/>
    </location>
</feature>
<keyword evidence="9" id="KW-1185">Reference proteome</keyword>
<feature type="active site" description="Proton acceptor" evidence="4">
    <location>
        <position position="95"/>
    </location>
</feature>
<evidence type="ECO:0000313" key="9">
    <source>
        <dbReference type="Proteomes" id="UP001139193"/>
    </source>
</evidence>
<sequence>MTARAISAGPLLRRVRGYGMVAVLLWLGMSLAQAQPARRPTPRTAKPGRPAAGVAAAAAPAPVLFPEEMAVPSVWQPDLGDGTYQNPVLNADYSDPDVVRVGNDYYLTASSFSSLPGLPILHSKDLVNWTLLGNALPELPAAFRLPQPGNGVWAPALRYHNQQFYLYYPDPDRGIYVTRARNPAGPWDVPVLIKEAKGWIDPCPLWDEDGRAYLVHAFAGSRAGIKSVLAVSPMTPDGLHLTGDDALVFDGHAAHPTIEGPKLYKRRGYYYIFAPAGGVPTGWQTVLRSKNVFGPYEPRIVMDQGKTAINGPHQGAWVDTPDGQEDWFLHFQDRGPYGRVVHLQPMAWKNDWPIIGTDPDGDGRGQPVLRYRKPRVPGPPVPPTAPPTSDEFDGIALGPQWQWPANPQSGWALPNGPQGYLRLYAQTLPTDFKNYSQIPSRLLQKLPAETFTATAKLTFAPRADGEQVGLLMDGLDYAYLAVSSQNGRWNIAQATCRNADQLTLETSTVPITLDAPAKGVIYLRVQVRAGARCRFSYSLDGNTFEEIGEEFPAREGRWIGAKMGVFCSRVGRTNDAGYADVDWWRVAP</sequence>
<accession>A0A9X1VJI9</accession>
<dbReference type="RefSeq" id="WP_241938184.1">
    <property type="nucleotide sequence ID" value="NZ_JALBGC010000007.1"/>
</dbReference>
<dbReference type="GO" id="GO:0005975">
    <property type="term" value="P:carbohydrate metabolic process"/>
    <property type="evidence" value="ECO:0007669"/>
    <property type="project" value="InterPro"/>
</dbReference>